<proteinExistence type="predicted"/>
<protein>
    <submittedName>
        <fullName evidence="1">Uncharacterized protein</fullName>
    </submittedName>
</protein>
<dbReference type="Proteomes" id="UP001465755">
    <property type="component" value="Unassembled WGS sequence"/>
</dbReference>
<accession>A0AAW1NID4</accession>
<evidence type="ECO:0000313" key="1">
    <source>
        <dbReference type="EMBL" id="KAK9787491.1"/>
    </source>
</evidence>
<evidence type="ECO:0000313" key="2">
    <source>
        <dbReference type="Proteomes" id="UP001465755"/>
    </source>
</evidence>
<gene>
    <name evidence="1" type="ORF">WJX73_003193</name>
</gene>
<dbReference type="EMBL" id="JALJOQ010000247">
    <property type="protein sequence ID" value="KAK9787491.1"/>
    <property type="molecule type" value="Genomic_DNA"/>
</dbReference>
<comment type="caution">
    <text evidence="1">The sequence shown here is derived from an EMBL/GenBank/DDBJ whole genome shotgun (WGS) entry which is preliminary data.</text>
</comment>
<dbReference type="AlphaFoldDB" id="A0AAW1NID4"/>
<organism evidence="1 2">
    <name type="scientific">Symbiochloris irregularis</name>
    <dbReference type="NCBI Taxonomy" id="706552"/>
    <lineage>
        <taxon>Eukaryota</taxon>
        <taxon>Viridiplantae</taxon>
        <taxon>Chlorophyta</taxon>
        <taxon>core chlorophytes</taxon>
        <taxon>Trebouxiophyceae</taxon>
        <taxon>Trebouxiales</taxon>
        <taxon>Trebouxiaceae</taxon>
        <taxon>Symbiochloris</taxon>
    </lineage>
</organism>
<reference evidence="1 2" key="1">
    <citation type="journal article" date="2024" name="Nat. Commun.">
        <title>Phylogenomics reveals the evolutionary origins of lichenization in chlorophyte algae.</title>
        <authorList>
            <person name="Puginier C."/>
            <person name="Libourel C."/>
            <person name="Otte J."/>
            <person name="Skaloud P."/>
            <person name="Haon M."/>
            <person name="Grisel S."/>
            <person name="Petersen M."/>
            <person name="Berrin J.G."/>
            <person name="Delaux P.M."/>
            <person name="Dal Grande F."/>
            <person name="Keller J."/>
        </authorList>
    </citation>
    <scope>NUCLEOTIDE SEQUENCE [LARGE SCALE GENOMIC DNA]</scope>
    <source>
        <strain evidence="1 2">SAG 2036</strain>
    </source>
</reference>
<sequence>MPLLHTPLRRPQGLIAAHAPPKLYQRPLQHLYRRKCSAARGSKQAEYNKTMQREMKWDHLNPYEYHPERGLYYHEILPNLLSSCIRQGTTSSTIGAARRKTLILIP</sequence>
<name>A0AAW1NID4_9CHLO</name>
<keyword evidence="2" id="KW-1185">Reference proteome</keyword>